<dbReference type="EMBL" id="FRFE01000017">
    <property type="protein sequence ID" value="SHO50219.1"/>
    <property type="molecule type" value="Genomic_DNA"/>
</dbReference>
<feature type="compositionally biased region" description="Basic residues" evidence="1">
    <location>
        <begin position="32"/>
        <end position="51"/>
    </location>
</feature>
<dbReference type="RefSeq" id="WP_200802404.1">
    <property type="nucleotide sequence ID" value="NZ_FRFE01000017.1"/>
</dbReference>
<evidence type="ECO:0000313" key="3">
    <source>
        <dbReference type="Proteomes" id="UP000184603"/>
    </source>
</evidence>
<reference evidence="2 3" key="1">
    <citation type="submission" date="2016-12" db="EMBL/GenBank/DDBJ databases">
        <authorList>
            <person name="Song W.-J."/>
            <person name="Kurnit D.M."/>
        </authorList>
    </citation>
    <scope>NUCLEOTIDE SEQUENCE [LARGE SCALE GENOMIC DNA]</scope>
    <source>
        <strain evidence="2 3">DSM 18488</strain>
    </source>
</reference>
<name>A0A1M7YCB6_9BACT</name>
<protein>
    <submittedName>
        <fullName evidence="2">Uncharacterized protein</fullName>
    </submittedName>
</protein>
<evidence type="ECO:0000313" key="2">
    <source>
        <dbReference type="EMBL" id="SHO50219.1"/>
    </source>
</evidence>
<proteinExistence type="predicted"/>
<gene>
    <name evidence="2" type="ORF">SAMN02745220_03317</name>
</gene>
<evidence type="ECO:0000256" key="1">
    <source>
        <dbReference type="SAM" id="MobiDB-lite"/>
    </source>
</evidence>
<dbReference type="AlphaFoldDB" id="A0A1M7YCB6"/>
<feature type="region of interest" description="Disordered" evidence="1">
    <location>
        <begin position="21"/>
        <end position="51"/>
    </location>
</feature>
<organism evidence="2 3">
    <name type="scientific">Desulfopila aestuarii DSM 18488</name>
    <dbReference type="NCBI Taxonomy" id="1121416"/>
    <lineage>
        <taxon>Bacteria</taxon>
        <taxon>Pseudomonadati</taxon>
        <taxon>Thermodesulfobacteriota</taxon>
        <taxon>Desulfobulbia</taxon>
        <taxon>Desulfobulbales</taxon>
        <taxon>Desulfocapsaceae</taxon>
        <taxon>Desulfopila</taxon>
    </lineage>
</organism>
<accession>A0A1M7YCB6</accession>
<dbReference type="Proteomes" id="UP000184603">
    <property type="component" value="Unassembled WGS sequence"/>
</dbReference>
<sequence>MGKDKCCEKYKKKGNCCKGCPLASADDVGKDKSKKKGKKKDKDKGKGKKKK</sequence>
<keyword evidence="3" id="KW-1185">Reference proteome</keyword>